<sequence>MIGKVRQSLDEEWPKRLAMPRPARKANCCAVQPREGSDTMEEPPDYWPVEERGKSQSDKEKRANGLTDDSL</sequence>
<keyword evidence="3" id="KW-1185">Reference proteome</keyword>
<proteinExistence type="predicted"/>
<evidence type="ECO:0000313" key="2">
    <source>
        <dbReference type="EMBL" id="ONK81098.1"/>
    </source>
</evidence>
<evidence type="ECO:0000313" key="3">
    <source>
        <dbReference type="Proteomes" id="UP000243459"/>
    </source>
</evidence>
<organism evidence="2 3">
    <name type="scientific">Asparagus officinalis</name>
    <name type="common">Garden asparagus</name>
    <dbReference type="NCBI Taxonomy" id="4686"/>
    <lineage>
        <taxon>Eukaryota</taxon>
        <taxon>Viridiplantae</taxon>
        <taxon>Streptophyta</taxon>
        <taxon>Embryophyta</taxon>
        <taxon>Tracheophyta</taxon>
        <taxon>Spermatophyta</taxon>
        <taxon>Magnoliopsida</taxon>
        <taxon>Liliopsida</taxon>
        <taxon>Asparagales</taxon>
        <taxon>Asparagaceae</taxon>
        <taxon>Asparagoideae</taxon>
        <taxon>Asparagus</taxon>
    </lineage>
</organism>
<gene>
    <name evidence="2" type="ORF">A4U43_C01F25260</name>
</gene>
<evidence type="ECO:0000256" key="1">
    <source>
        <dbReference type="SAM" id="MobiDB-lite"/>
    </source>
</evidence>
<accession>A0A5P1FS99</accession>
<reference evidence="3" key="1">
    <citation type="journal article" date="2017" name="Nat. Commun.">
        <title>The asparagus genome sheds light on the origin and evolution of a young Y chromosome.</title>
        <authorList>
            <person name="Harkess A."/>
            <person name="Zhou J."/>
            <person name="Xu C."/>
            <person name="Bowers J.E."/>
            <person name="Van der Hulst R."/>
            <person name="Ayyampalayam S."/>
            <person name="Mercati F."/>
            <person name="Riccardi P."/>
            <person name="McKain M.R."/>
            <person name="Kakrana A."/>
            <person name="Tang H."/>
            <person name="Ray J."/>
            <person name="Groenendijk J."/>
            <person name="Arikit S."/>
            <person name="Mathioni S.M."/>
            <person name="Nakano M."/>
            <person name="Shan H."/>
            <person name="Telgmann-Rauber A."/>
            <person name="Kanno A."/>
            <person name="Yue Z."/>
            <person name="Chen H."/>
            <person name="Li W."/>
            <person name="Chen Y."/>
            <person name="Xu X."/>
            <person name="Zhang Y."/>
            <person name="Luo S."/>
            <person name="Chen H."/>
            <person name="Gao J."/>
            <person name="Mao Z."/>
            <person name="Pires J.C."/>
            <person name="Luo M."/>
            <person name="Kudrna D."/>
            <person name="Wing R.A."/>
            <person name="Meyers B.C."/>
            <person name="Yi K."/>
            <person name="Kong H."/>
            <person name="Lavrijsen P."/>
            <person name="Sunseri F."/>
            <person name="Falavigna A."/>
            <person name="Ye Y."/>
            <person name="Leebens-Mack J.H."/>
            <person name="Chen G."/>
        </authorList>
    </citation>
    <scope>NUCLEOTIDE SEQUENCE [LARGE SCALE GENOMIC DNA]</scope>
    <source>
        <strain evidence="3">cv. DH0086</strain>
    </source>
</reference>
<dbReference type="AlphaFoldDB" id="A0A5P1FS99"/>
<dbReference type="Gramene" id="ONK81098">
    <property type="protein sequence ID" value="ONK81098"/>
    <property type="gene ID" value="A4U43_C01F25260"/>
</dbReference>
<feature type="region of interest" description="Disordered" evidence="1">
    <location>
        <begin position="1"/>
        <end position="71"/>
    </location>
</feature>
<protein>
    <submittedName>
        <fullName evidence="2">Uncharacterized protein</fullName>
    </submittedName>
</protein>
<name>A0A5P1FS99_ASPOF</name>
<feature type="compositionally biased region" description="Basic and acidic residues" evidence="1">
    <location>
        <begin position="49"/>
        <end position="63"/>
    </location>
</feature>
<dbReference type="EMBL" id="CM007381">
    <property type="protein sequence ID" value="ONK81098.1"/>
    <property type="molecule type" value="Genomic_DNA"/>
</dbReference>
<dbReference type="Proteomes" id="UP000243459">
    <property type="component" value="Chromosome 1"/>
</dbReference>